<keyword evidence="4" id="KW-1185">Reference proteome</keyword>
<dbReference type="KEGG" id="nml:Namu_1501"/>
<evidence type="ECO:0000256" key="2">
    <source>
        <dbReference type="SAM" id="SignalP"/>
    </source>
</evidence>
<accession>C8XF14</accession>
<dbReference type="EMBL" id="CP001737">
    <property type="protein sequence ID" value="ACV77900.1"/>
    <property type="molecule type" value="Genomic_DNA"/>
</dbReference>
<keyword evidence="1" id="KW-0812">Transmembrane</keyword>
<dbReference type="HOGENOM" id="CLU_2356800_0_0_11"/>
<dbReference type="Proteomes" id="UP000002218">
    <property type="component" value="Chromosome"/>
</dbReference>
<sequence length="96" mass="9886" precursor="true">MTSTRTLRRWLAVGMFLVSMLGVSVLTAGTAAAATVWTPISDQPTGDPAAPPTAMVLASTGLDIVWPVVLGLGLLLLGTAAVGWAFLATGRQGQHR</sequence>
<evidence type="ECO:0000256" key="1">
    <source>
        <dbReference type="SAM" id="Phobius"/>
    </source>
</evidence>
<gene>
    <name evidence="3" type="ordered locus">Namu_1501</name>
</gene>
<dbReference type="RefSeq" id="WP_015746806.1">
    <property type="nucleotide sequence ID" value="NC_013235.1"/>
</dbReference>
<evidence type="ECO:0000313" key="4">
    <source>
        <dbReference type="Proteomes" id="UP000002218"/>
    </source>
</evidence>
<dbReference type="InParanoid" id="C8XF14"/>
<keyword evidence="1" id="KW-1133">Transmembrane helix</keyword>
<feature type="chain" id="PRO_5002994393" evidence="2">
    <location>
        <begin position="34"/>
        <end position="96"/>
    </location>
</feature>
<proteinExistence type="predicted"/>
<feature type="signal peptide" evidence="2">
    <location>
        <begin position="1"/>
        <end position="33"/>
    </location>
</feature>
<keyword evidence="2" id="KW-0732">Signal</keyword>
<protein>
    <submittedName>
        <fullName evidence="3">Uncharacterized protein</fullName>
    </submittedName>
</protein>
<reference evidence="3 4" key="2">
    <citation type="journal article" date="2010" name="Stand. Genomic Sci.">
        <title>Complete genome sequence of Nakamurella multipartita type strain (Y-104).</title>
        <authorList>
            <person name="Tice H."/>
            <person name="Mayilraj S."/>
            <person name="Sims D."/>
            <person name="Lapidus A."/>
            <person name="Nolan M."/>
            <person name="Lucas S."/>
            <person name="Glavina Del Rio T."/>
            <person name="Copeland A."/>
            <person name="Cheng J.F."/>
            <person name="Meincke L."/>
            <person name="Bruce D."/>
            <person name="Goodwin L."/>
            <person name="Pitluck S."/>
            <person name="Ivanova N."/>
            <person name="Mavromatis K."/>
            <person name="Ovchinnikova G."/>
            <person name="Pati A."/>
            <person name="Chen A."/>
            <person name="Palaniappan K."/>
            <person name="Land M."/>
            <person name="Hauser L."/>
            <person name="Chang Y.J."/>
            <person name="Jeffries C.D."/>
            <person name="Detter J.C."/>
            <person name="Brettin T."/>
            <person name="Rohde M."/>
            <person name="Goker M."/>
            <person name="Bristow J."/>
            <person name="Eisen J.A."/>
            <person name="Markowitz V."/>
            <person name="Hugenholtz P."/>
            <person name="Kyrpides N.C."/>
            <person name="Klenk H.P."/>
            <person name="Chen F."/>
        </authorList>
    </citation>
    <scope>NUCLEOTIDE SEQUENCE [LARGE SCALE GENOMIC DNA]</scope>
    <source>
        <strain evidence="4">ATCC 700099 / DSM 44233 / CIP 104796 / JCM 9543 / NBRC 105858 / Y-104</strain>
    </source>
</reference>
<feature type="transmembrane region" description="Helical" evidence="1">
    <location>
        <begin position="64"/>
        <end position="87"/>
    </location>
</feature>
<name>C8XF14_NAKMY</name>
<organism evidence="3 4">
    <name type="scientific">Nakamurella multipartita (strain ATCC 700099 / DSM 44233 / CIP 104796 / JCM 9543 / NBRC 105858 / Y-104)</name>
    <name type="common">Microsphaera multipartita</name>
    <dbReference type="NCBI Taxonomy" id="479431"/>
    <lineage>
        <taxon>Bacteria</taxon>
        <taxon>Bacillati</taxon>
        <taxon>Actinomycetota</taxon>
        <taxon>Actinomycetes</taxon>
        <taxon>Nakamurellales</taxon>
        <taxon>Nakamurellaceae</taxon>
        <taxon>Nakamurella</taxon>
    </lineage>
</organism>
<evidence type="ECO:0000313" key="3">
    <source>
        <dbReference type="EMBL" id="ACV77900.1"/>
    </source>
</evidence>
<reference evidence="4" key="1">
    <citation type="submission" date="2009-09" db="EMBL/GenBank/DDBJ databases">
        <title>The complete genome of Nakamurella multipartita DSM 44233.</title>
        <authorList>
            <consortium name="US DOE Joint Genome Institute (JGI-PGF)"/>
            <person name="Lucas S."/>
            <person name="Copeland A."/>
            <person name="Lapidus A."/>
            <person name="Glavina del Rio T."/>
            <person name="Dalin E."/>
            <person name="Tice H."/>
            <person name="Bruce D."/>
            <person name="Goodwin L."/>
            <person name="Pitluck S."/>
            <person name="Kyrpides N."/>
            <person name="Mavromatis K."/>
            <person name="Ivanova N."/>
            <person name="Ovchinnikova G."/>
            <person name="Sims D."/>
            <person name="Meincke L."/>
            <person name="Brettin T."/>
            <person name="Detter J.C."/>
            <person name="Han C."/>
            <person name="Larimer F."/>
            <person name="Land M."/>
            <person name="Hauser L."/>
            <person name="Markowitz V."/>
            <person name="Cheng J.-F."/>
            <person name="Hugenholtz P."/>
            <person name="Woyke T."/>
            <person name="Wu D."/>
            <person name="Klenk H.-P."/>
            <person name="Eisen J.A."/>
        </authorList>
    </citation>
    <scope>NUCLEOTIDE SEQUENCE [LARGE SCALE GENOMIC DNA]</scope>
    <source>
        <strain evidence="4">ATCC 700099 / DSM 44233 / CIP 104796 / JCM 9543 / NBRC 105858 / Y-104</strain>
    </source>
</reference>
<keyword evidence="1" id="KW-0472">Membrane</keyword>
<dbReference type="AlphaFoldDB" id="C8XF14"/>